<dbReference type="EMBL" id="SACP01000016">
    <property type="protein sequence ID" value="RVU16373.1"/>
    <property type="molecule type" value="Genomic_DNA"/>
</dbReference>
<evidence type="ECO:0000256" key="1">
    <source>
        <dbReference type="ARBA" id="ARBA00022964"/>
    </source>
</evidence>
<dbReference type="GO" id="GO:0051213">
    <property type="term" value="F:dioxygenase activity"/>
    <property type="evidence" value="ECO:0007669"/>
    <property type="project" value="UniProtKB-KW"/>
</dbReference>
<keyword evidence="2" id="KW-0560">Oxidoreductase</keyword>
<dbReference type="InterPro" id="IPR013096">
    <property type="entry name" value="Cupin_2"/>
</dbReference>
<keyword evidence="1" id="KW-0223">Dioxygenase</keyword>
<proteinExistence type="predicted"/>
<gene>
    <name evidence="4" type="ORF">EOE48_16930</name>
</gene>
<name>A0A437P292_9HYPH</name>
<dbReference type="Gene3D" id="2.60.120.10">
    <property type="entry name" value="Jelly Rolls"/>
    <property type="match status" value="2"/>
</dbReference>
<sequence>MTETFTERAEPDHADRVPVDMADLPVQHPRDPAGPAQARARFFNSGNAFNIKLPPVPGRVFSDEAARALTPETPTGLVACDQSLAMACPFPATTPLMLARYATIAAGETLATDFPATGTIAFVIAGTGTTRCGGETLSWGPGDVMLLPSGPVEHAAGSRAVLWLVGNEPQLAHDASRPPAEPVAPVHYPAAEIERQLALIFAATSNAATSGLALIFSSDGLEAGRNILPTLTLSLNTLPAGTHQRAHRHNSAAITLAVTGEACFSTVDGARCDWTPWATLVTPPGAPHSHHNHGGGRARFLIVQDGGLHYHARTMGFSFLEE</sequence>
<evidence type="ECO:0000259" key="3">
    <source>
        <dbReference type="Pfam" id="PF07883"/>
    </source>
</evidence>
<dbReference type="SUPFAM" id="SSF51182">
    <property type="entry name" value="RmlC-like cupins"/>
    <property type="match status" value="1"/>
</dbReference>
<protein>
    <submittedName>
        <fullName evidence="4">Cupin domain-containing protein</fullName>
    </submittedName>
</protein>
<reference evidence="4 5" key="1">
    <citation type="submission" date="2019-01" db="EMBL/GenBank/DDBJ databases">
        <authorList>
            <person name="Chen W.-M."/>
        </authorList>
    </citation>
    <scope>NUCLEOTIDE SEQUENCE [LARGE SCALE GENOMIC DNA]</scope>
    <source>
        <strain evidence="4 5">TER-1</strain>
    </source>
</reference>
<organism evidence="4 5">
    <name type="scientific">Methylobacterium oryzihabitans</name>
    <dbReference type="NCBI Taxonomy" id="2499852"/>
    <lineage>
        <taxon>Bacteria</taxon>
        <taxon>Pseudomonadati</taxon>
        <taxon>Pseudomonadota</taxon>
        <taxon>Alphaproteobacteria</taxon>
        <taxon>Hyphomicrobiales</taxon>
        <taxon>Methylobacteriaceae</taxon>
        <taxon>Methylobacterium</taxon>
    </lineage>
</organism>
<dbReference type="Proteomes" id="UP000286997">
    <property type="component" value="Unassembled WGS sequence"/>
</dbReference>
<evidence type="ECO:0000313" key="4">
    <source>
        <dbReference type="EMBL" id="RVU16373.1"/>
    </source>
</evidence>
<dbReference type="InterPro" id="IPR014710">
    <property type="entry name" value="RmlC-like_jellyroll"/>
</dbReference>
<accession>A0A437P292</accession>
<keyword evidence="5" id="KW-1185">Reference proteome</keyword>
<evidence type="ECO:0000256" key="2">
    <source>
        <dbReference type="ARBA" id="ARBA00023002"/>
    </source>
</evidence>
<dbReference type="PANTHER" id="PTHR41517:SF1">
    <property type="entry name" value="CUPIN"/>
    <property type="match status" value="1"/>
</dbReference>
<dbReference type="AlphaFoldDB" id="A0A437P292"/>
<evidence type="ECO:0000313" key="5">
    <source>
        <dbReference type="Proteomes" id="UP000286997"/>
    </source>
</evidence>
<dbReference type="InterPro" id="IPR011051">
    <property type="entry name" value="RmlC_Cupin_sf"/>
</dbReference>
<dbReference type="InterPro" id="IPR047183">
    <property type="entry name" value="GDO-like"/>
</dbReference>
<dbReference type="PANTHER" id="PTHR41517">
    <property type="entry name" value="1,2-DIOXYGENASE PROTEIN-RELATED"/>
    <property type="match status" value="1"/>
</dbReference>
<comment type="caution">
    <text evidence="4">The sequence shown here is derived from an EMBL/GenBank/DDBJ whole genome shotgun (WGS) entry which is preliminary data.</text>
</comment>
<dbReference type="OrthoDB" id="285029at2"/>
<feature type="domain" description="Cupin type-2" evidence="3">
    <location>
        <begin position="237"/>
        <end position="303"/>
    </location>
</feature>
<dbReference type="RefSeq" id="WP_127731235.1">
    <property type="nucleotide sequence ID" value="NZ_SACP01000016.1"/>
</dbReference>
<dbReference type="Pfam" id="PF07883">
    <property type="entry name" value="Cupin_2"/>
    <property type="match status" value="1"/>
</dbReference>